<dbReference type="EMBL" id="UINC01031073">
    <property type="protein sequence ID" value="SVB16532.1"/>
    <property type="molecule type" value="Genomic_DNA"/>
</dbReference>
<reference evidence="1" key="1">
    <citation type="submission" date="2018-05" db="EMBL/GenBank/DDBJ databases">
        <authorList>
            <person name="Lanie J.A."/>
            <person name="Ng W.-L."/>
            <person name="Kazmierczak K.M."/>
            <person name="Andrzejewski T.M."/>
            <person name="Davidsen T.M."/>
            <person name="Wayne K.J."/>
            <person name="Tettelin H."/>
            <person name="Glass J.I."/>
            <person name="Rusch D."/>
            <person name="Podicherti R."/>
            <person name="Tsui H.-C.T."/>
            <person name="Winkler M.E."/>
        </authorList>
    </citation>
    <scope>NUCLEOTIDE SEQUENCE</scope>
</reference>
<evidence type="ECO:0000313" key="1">
    <source>
        <dbReference type="EMBL" id="SVB16532.1"/>
    </source>
</evidence>
<gene>
    <name evidence="1" type="ORF">METZ01_LOCUS169386</name>
</gene>
<accession>A0A382BSX1</accession>
<feature type="non-terminal residue" evidence="1">
    <location>
        <position position="1"/>
    </location>
</feature>
<name>A0A382BSX1_9ZZZZ</name>
<organism evidence="1">
    <name type="scientific">marine metagenome</name>
    <dbReference type="NCBI Taxonomy" id="408172"/>
    <lineage>
        <taxon>unclassified sequences</taxon>
        <taxon>metagenomes</taxon>
        <taxon>ecological metagenomes</taxon>
    </lineage>
</organism>
<protein>
    <submittedName>
        <fullName evidence="1">Uncharacterized protein</fullName>
    </submittedName>
</protein>
<proteinExistence type="predicted"/>
<sequence>YIARPQNKKDCTITLRVGYEVAEGTVGNADNDQVNCYQTVIKSWKSALRWMGYLS</sequence>
<dbReference type="AlphaFoldDB" id="A0A382BSX1"/>